<dbReference type="EMBL" id="RWIS01000002">
    <property type="protein sequence ID" value="RSK36223.1"/>
    <property type="molecule type" value="Genomic_DNA"/>
</dbReference>
<protein>
    <submittedName>
        <fullName evidence="1">DUF1905 domain-containing protein</fullName>
    </submittedName>
</protein>
<gene>
    <name evidence="1" type="ORF">EI290_04885</name>
</gene>
<accession>A0A3R9MBZ0</accession>
<dbReference type="Gene3D" id="2.40.30.100">
    <property type="entry name" value="AF2212/PG0164-like"/>
    <property type="match status" value="1"/>
</dbReference>
<dbReference type="OrthoDB" id="9800461at2"/>
<sequence>MSTDTPLRHEFDAPLEMDGADSGVFLVVPFSVPDTYGVKGPLPVIGTIDGFPIRTNLVPFGDGQHMLSIRKEVRNAINKTWTDTAHLILERDTEPGGIELPADFEQALERAGLRGQFDALPFTQRKDLAMRIARTKKDEARFQRIEDALEVARTGRKTKQ</sequence>
<dbReference type="InterPro" id="IPR037079">
    <property type="entry name" value="AF2212/PG0164-like_sf"/>
</dbReference>
<dbReference type="Proteomes" id="UP000280066">
    <property type="component" value="Unassembled WGS sequence"/>
</dbReference>
<dbReference type="InterPro" id="IPR015018">
    <property type="entry name" value="DUF1905"/>
</dbReference>
<dbReference type="SUPFAM" id="SSF141694">
    <property type="entry name" value="AF2212/PG0164-like"/>
    <property type="match status" value="1"/>
</dbReference>
<evidence type="ECO:0000313" key="1">
    <source>
        <dbReference type="EMBL" id="RSK36223.1"/>
    </source>
</evidence>
<dbReference type="AlphaFoldDB" id="A0A3R9MBZ0"/>
<comment type="caution">
    <text evidence="1">The sequence shown here is derived from an EMBL/GenBank/DDBJ whole genome shotgun (WGS) entry which is preliminary data.</text>
</comment>
<organism evidence="1 2">
    <name type="scientific">Hymenobacter metallilatus</name>
    <dbReference type="NCBI Taxonomy" id="2493666"/>
    <lineage>
        <taxon>Bacteria</taxon>
        <taxon>Pseudomonadati</taxon>
        <taxon>Bacteroidota</taxon>
        <taxon>Cytophagia</taxon>
        <taxon>Cytophagales</taxon>
        <taxon>Hymenobacteraceae</taxon>
        <taxon>Hymenobacter</taxon>
    </lineage>
</organism>
<keyword evidence="2" id="KW-1185">Reference proteome</keyword>
<evidence type="ECO:0000313" key="2">
    <source>
        <dbReference type="Proteomes" id="UP000280066"/>
    </source>
</evidence>
<name>A0A3R9MBZ0_9BACT</name>
<dbReference type="Pfam" id="PF08922">
    <property type="entry name" value="DUF1905"/>
    <property type="match status" value="1"/>
</dbReference>
<dbReference type="Pfam" id="PF13376">
    <property type="entry name" value="OmdA"/>
    <property type="match status" value="1"/>
</dbReference>
<proteinExistence type="predicted"/>
<dbReference type="RefSeq" id="WP_125427321.1">
    <property type="nucleotide sequence ID" value="NZ_RWIS01000002.1"/>
</dbReference>
<reference evidence="1 2" key="1">
    <citation type="submission" date="2018-12" db="EMBL/GenBank/DDBJ databases">
        <authorList>
            <person name="Feng G."/>
            <person name="Zhu H."/>
        </authorList>
    </citation>
    <scope>NUCLEOTIDE SEQUENCE [LARGE SCALE GENOMIC DNA]</scope>
    <source>
        <strain evidence="1 2">9PBR-2</strain>
    </source>
</reference>